<dbReference type="SUPFAM" id="SSF51182">
    <property type="entry name" value="RmlC-like cupins"/>
    <property type="match status" value="1"/>
</dbReference>
<evidence type="ECO:0000313" key="3">
    <source>
        <dbReference type="EMBL" id="GLQ57153.1"/>
    </source>
</evidence>
<proteinExistence type="predicted"/>
<evidence type="ECO:0000259" key="2">
    <source>
        <dbReference type="Pfam" id="PF07883"/>
    </source>
</evidence>
<dbReference type="PANTHER" id="PTHR35848">
    <property type="entry name" value="OXALATE-BINDING PROTEIN"/>
    <property type="match status" value="1"/>
</dbReference>
<evidence type="ECO:0000256" key="1">
    <source>
        <dbReference type="ARBA" id="ARBA00022723"/>
    </source>
</evidence>
<dbReference type="Pfam" id="PF07883">
    <property type="entry name" value="Cupin_2"/>
    <property type="match status" value="1"/>
</dbReference>
<keyword evidence="1" id="KW-0479">Metal-binding</keyword>
<feature type="domain" description="Cupin type-2" evidence="2">
    <location>
        <begin position="48"/>
        <end position="117"/>
    </location>
</feature>
<protein>
    <recommendedName>
        <fullName evidence="2">Cupin type-2 domain-containing protein</fullName>
    </recommendedName>
</protein>
<dbReference type="InterPro" id="IPR051610">
    <property type="entry name" value="GPI/OXD"/>
</dbReference>
<organism evidence="3 4">
    <name type="scientific">Devosia nitrariae</name>
    <dbReference type="NCBI Taxonomy" id="2071872"/>
    <lineage>
        <taxon>Bacteria</taxon>
        <taxon>Pseudomonadati</taxon>
        <taxon>Pseudomonadota</taxon>
        <taxon>Alphaproteobacteria</taxon>
        <taxon>Hyphomicrobiales</taxon>
        <taxon>Devosiaceae</taxon>
        <taxon>Devosia</taxon>
    </lineage>
</organism>
<name>A0ABQ5WBA9_9HYPH</name>
<dbReference type="EMBL" id="BSNS01000023">
    <property type="protein sequence ID" value="GLQ57153.1"/>
    <property type="molecule type" value="Genomic_DNA"/>
</dbReference>
<keyword evidence="4" id="KW-1185">Reference proteome</keyword>
<dbReference type="InterPro" id="IPR014710">
    <property type="entry name" value="RmlC-like_jellyroll"/>
</dbReference>
<dbReference type="Gene3D" id="2.60.120.10">
    <property type="entry name" value="Jelly Rolls"/>
    <property type="match status" value="1"/>
</dbReference>
<sequence length="175" mass="18641">MGAGRMTEAIVNLGSIPLKPEQTGSRFVAQVAEIGTPLGLKWLGATYYIVPPGKTAVPFHRHHTSDEMFVILSGSGEYRLGDERIPVGEGDCLGAPAAGAAHQLFNTGSEPLRYLAVSNNTSAEVIEYPDSGRVRVDVGATGYHRFDGTFKEGGKLTPFGYWEGEDIGAEKDGGK</sequence>
<dbReference type="InterPro" id="IPR011051">
    <property type="entry name" value="RmlC_Cupin_sf"/>
</dbReference>
<accession>A0ABQ5WBA9</accession>
<comment type="caution">
    <text evidence="3">The sequence shown here is derived from an EMBL/GenBank/DDBJ whole genome shotgun (WGS) entry which is preliminary data.</text>
</comment>
<dbReference type="InterPro" id="IPR013096">
    <property type="entry name" value="Cupin_2"/>
</dbReference>
<dbReference type="Proteomes" id="UP001156691">
    <property type="component" value="Unassembled WGS sequence"/>
</dbReference>
<dbReference type="CDD" id="cd02224">
    <property type="entry name" value="cupin_SPO2919-like"/>
    <property type="match status" value="1"/>
</dbReference>
<dbReference type="PANTHER" id="PTHR35848:SF6">
    <property type="entry name" value="CUPIN TYPE-2 DOMAIN-CONTAINING PROTEIN"/>
    <property type="match status" value="1"/>
</dbReference>
<gene>
    <name evidence="3" type="ORF">GCM10010862_44120</name>
</gene>
<reference evidence="4" key="1">
    <citation type="journal article" date="2019" name="Int. J. Syst. Evol. Microbiol.">
        <title>The Global Catalogue of Microorganisms (GCM) 10K type strain sequencing project: providing services to taxonomists for standard genome sequencing and annotation.</title>
        <authorList>
            <consortium name="The Broad Institute Genomics Platform"/>
            <consortium name="The Broad Institute Genome Sequencing Center for Infectious Disease"/>
            <person name="Wu L."/>
            <person name="Ma J."/>
        </authorList>
    </citation>
    <scope>NUCLEOTIDE SEQUENCE [LARGE SCALE GENOMIC DNA]</scope>
    <source>
        <strain evidence="4">NBRC 112416</strain>
    </source>
</reference>
<evidence type="ECO:0000313" key="4">
    <source>
        <dbReference type="Proteomes" id="UP001156691"/>
    </source>
</evidence>